<dbReference type="OrthoDB" id="755325at2759"/>
<sequence>MEMEYWPNRRHIQMQIPSFGNWEIYNDHMIPKHHQVVAQNLNQHFMMEDFLNFGDDDDDYEQFKLPYHYPKKKMMLDLRERKKNRRVCDETLQKQKQVVEEGEKRKKRAPKAVDEDLYKIPPEFLNKQSKRKNRMTAGGFWKGCLGLKGCTS</sequence>
<dbReference type="Proteomes" id="UP000036987">
    <property type="component" value="Unassembled WGS sequence"/>
</dbReference>
<evidence type="ECO:0000313" key="2">
    <source>
        <dbReference type="Proteomes" id="UP000036987"/>
    </source>
</evidence>
<evidence type="ECO:0000313" key="1">
    <source>
        <dbReference type="EMBL" id="KMZ68907.1"/>
    </source>
</evidence>
<keyword evidence="2" id="KW-1185">Reference proteome</keyword>
<reference evidence="2" key="1">
    <citation type="journal article" date="2016" name="Nature">
        <title>The genome of the seagrass Zostera marina reveals angiosperm adaptation to the sea.</title>
        <authorList>
            <person name="Olsen J.L."/>
            <person name="Rouze P."/>
            <person name="Verhelst B."/>
            <person name="Lin Y.-C."/>
            <person name="Bayer T."/>
            <person name="Collen J."/>
            <person name="Dattolo E."/>
            <person name="De Paoli E."/>
            <person name="Dittami S."/>
            <person name="Maumus F."/>
            <person name="Michel G."/>
            <person name="Kersting A."/>
            <person name="Lauritano C."/>
            <person name="Lohaus R."/>
            <person name="Toepel M."/>
            <person name="Tonon T."/>
            <person name="Vanneste K."/>
            <person name="Amirebrahimi M."/>
            <person name="Brakel J."/>
            <person name="Bostroem C."/>
            <person name="Chovatia M."/>
            <person name="Grimwood J."/>
            <person name="Jenkins J.W."/>
            <person name="Jueterbock A."/>
            <person name="Mraz A."/>
            <person name="Stam W.T."/>
            <person name="Tice H."/>
            <person name="Bornberg-Bauer E."/>
            <person name="Green P.J."/>
            <person name="Pearson G.A."/>
            <person name="Procaccini G."/>
            <person name="Duarte C.M."/>
            <person name="Schmutz J."/>
            <person name="Reusch T.B.H."/>
            <person name="Van de Peer Y."/>
        </authorList>
    </citation>
    <scope>NUCLEOTIDE SEQUENCE [LARGE SCALE GENOMIC DNA]</scope>
    <source>
        <strain evidence="2">cv. Finnish</strain>
    </source>
</reference>
<dbReference type="PANTHER" id="PTHR33699">
    <property type="entry name" value="EXPRESSED PROTEIN"/>
    <property type="match status" value="1"/>
</dbReference>
<dbReference type="PANTHER" id="PTHR33699:SF2">
    <property type="entry name" value="PATHOGENIC TYPE III EFFECTOR AVIRULENCE FACTOR AVR AVRRPT-CLEAVAGE: CLEAVAGE SITE PROTEIN-RELATED"/>
    <property type="match status" value="1"/>
</dbReference>
<dbReference type="AlphaFoldDB" id="A0A0K9PKX6"/>
<dbReference type="STRING" id="29655.A0A0K9PKX6"/>
<comment type="caution">
    <text evidence="1">The sequence shown here is derived from an EMBL/GenBank/DDBJ whole genome shotgun (WGS) entry which is preliminary data.</text>
</comment>
<organism evidence="1 2">
    <name type="scientific">Zostera marina</name>
    <name type="common">Eelgrass</name>
    <dbReference type="NCBI Taxonomy" id="29655"/>
    <lineage>
        <taxon>Eukaryota</taxon>
        <taxon>Viridiplantae</taxon>
        <taxon>Streptophyta</taxon>
        <taxon>Embryophyta</taxon>
        <taxon>Tracheophyta</taxon>
        <taxon>Spermatophyta</taxon>
        <taxon>Magnoliopsida</taxon>
        <taxon>Liliopsida</taxon>
        <taxon>Zosteraceae</taxon>
        <taxon>Zostera</taxon>
    </lineage>
</organism>
<proteinExistence type="predicted"/>
<gene>
    <name evidence="1" type="ORF">ZOSMA_226G00080</name>
</gene>
<name>A0A0K9PKX6_ZOSMR</name>
<protein>
    <submittedName>
        <fullName evidence="1">Uncharacterized protein</fullName>
    </submittedName>
</protein>
<accession>A0A0K9PKX6</accession>
<dbReference type="EMBL" id="LFYR01000804">
    <property type="protein sequence ID" value="KMZ68907.1"/>
    <property type="molecule type" value="Genomic_DNA"/>
</dbReference>